<dbReference type="RefSeq" id="WP_172240396.1">
    <property type="nucleotide sequence ID" value="NZ_BMDD01000001.1"/>
</dbReference>
<protein>
    <recommendedName>
        <fullName evidence="4">Glycosyltransferase 2-like domain-containing protein</fullName>
    </recommendedName>
</protein>
<accession>A0ABQ1ZRF8</accession>
<name>A0ABQ1ZRF8_9BACL</name>
<dbReference type="CDD" id="cd00761">
    <property type="entry name" value="Glyco_tranf_GTA_type"/>
    <property type="match status" value="1"/>
</dbReference>
<evidence type="ECO:0000256" key="3">
    <source>
        <dbReference type="ARBA" id="ARBA00022679"/>
    </source>
</evidence>
<dbReference type="PANTHER" id="PTHR22916:SF51">
    <property type="entry name" value="GLYCOSYLTRANSFERASE EPSH-RELATED"/>
    <property type="match status" value="1"/>
</dbReference>
<keyword evidence="6" id="KW-1185">Reference proteome</keyword>
<comment type="caution">
    <text evidence="5">The sequence shown here is derived from an EMBL/GenBank/DDBJ whole genome shotgun (WGS) entry which is preliminary data.</text>
</comment>
<keyword evidence="3" id="KW-0808">Transferase</keyword>
<evidence type="ECO:0000313" key="6">
    <source>
        <dbReference type="Proteomes" id="UP000605427"/>
    </source>
</evidence>
<dbReference type="EMBL" id="BMDD01000001">
    <property type="protein sequence ID" value="GGH73128.1"/>
    <property type="molecule type" value="Genomic_DNA"/>
</dbReference>
<dbReference type="InterPro" id="IPR001173">
    <property type="entry name" value="Glyco_trans_2-like"/>
</dbReference>
<gene>
    <name evidence="5" type="ORF">GCM10007362_11970</name>
</gene>
<dbReference type="SUPFAM" id="SSF53448">
    <property type="entry name" value="Nucleotide-diphospho-sugar transferases"/>
    <property type="match status" value="1"/>
</dbReference>
<keyword evidence="2" id="KW-0328">Glycosyltransferase</keyword>
<evidence type="ECO:0000256" key="1">
    <source>
        <dbReference type="ARBA" id="ARBA00006739"/>
    </source>
</evidence>
<proteinExistence type="inferred from homology"/>
<dbReference type="Pfam" id="PF00535">
    <property type="entry name" value="Glycos_transf_2"/>
    <property type="match status" value="1"/>
</dbReference>
<comment type="similarity">
    <text evidence="1">Belongs to the glycosyltransferase 2 family.</text>
</comment>
<dbReference type="Gene3D" id="3.90.550.10">
    <property type="entry name" value="Spore Coat Polysaccharide Biosynthesis Protein SpsA, Chain A"/>
    <property type="match status" value="1"/>
</dbReference>
<organism evidence="5 6">
    <name type="scientific">Saccharibacillus endophyticus</name>
    <dbReference type="NCBI Taxonomy" id="2060666"/>
    <lineage>
        <taxon>Bacteria</taxon>
        <taxon>Bacillati</taxon>
        <taxon>Bacillota</taxon>
        <taxon>Bacilli</taxon>
        <taxon>Bacillales</taxon>
        <taxon>Paenibacillaceae</taxon>
        <taxon>Saccharibacillus</taxon>
    </lineage>
</organism>
<evidence type="ECO:0000256" key="2">
    <source>
        <dbReference type="ARBA" id="ARBA00022676"/>
    </source>
</evidence>
<dbReference type="InterPro" id="IPR029044">
    <property type="entry name" value="Nucleotide-diphossugar_trans"/>
</dbReference>
<feature type="domain" description="Glycosyltransferase 2-like" evidence="4">
    <location>
        <begin position="6"/>
        <end position="170"/>
    </location>
</feature>
<dbReference type="Proteomes" id="UP000605427">
    <property type="component" value="Unassembled WGS sequence"/>
</dbReference>
<dbReference type="PANTHER" id="PTHR22916">
    <property type="entry name" value="GLYCOSYLTRANSFERASE"/>
    <property type="match status" value="1"/>
</dbReference>
<sequence length="377" mass="43235">MIPLVSVVVPVFNVERFLRRCLDSLIHQTLKQIEIIVVNDGSTDGSREIMDSYAKSDSRVIIIDQKNQGLSAARNTALDAVKGLYVAFVDSDDWIEINALAAMYEEAAREEADICACDYALAYEDRIERDVLGLGTERIVIEEYGLDRLWNSKKYAVMVWNKLYRRSLIEAQSLRFESNSKVFSEDVLFNLCFLRYANVFVSVKHTLYYYLQRPDSLTSTRKPDYMKRELHLVEKFEEWYADYNDRDVYTRILNRLFFERVQNSCVHDADYGVALFESVKDLKFAATYSGFSERMDAIARDSETWRPMRVFAFLCAKKKYAAAVLWLRALCTASGKLRFLKKAKSLKALGAAGPSLLSVETESGARNLTISAKKDDI</sequence>
<evidence type="ECO:0000313" key="5">
    <source>
        <dbReference type="EMBL" id="GGH73128.1"/>
    </source>
</evidence>
<evidence type="ECO:0000259" key="4">
    <source>
        <dbReference type="Pfam" id="PF00535"/>
    </source>
</evidence>
<reference evidence="6" key="1">
    <citation type="journal article" date="2019" name="Int. J. Syst. Evol. Microbiol.">
        <title>The Global Catalogue of Microorganisms (GCM) 10K type strain sequencing project: providing services to taxonomists for standard genome sequencing and annotation.</title>
        <authorList>
            <consortium name="The Broad Institute Genomics Platform"/>
            <consortium name="The Broad Institute Genome Sequencing Center for Infectious Disease"/>
            <person name="Wu L."/>
            <person name="Ma J."/>
        </authorList>
    </citation>
    <scope>NUCLEOTIDE SEQUENCE [LARGE SCALE GENOMIC DNA]</scope>
    <source>
        <strain evidence="6">CCM 8702</strain>
    </source>
</reference>